<proteinExistence type="predicted"/>
<dbReference type="PROSITE" id="PS51677">
    <property type="entry name" value="NODB"/>
    <property type="match status" value="1"/>
</dbReference>
<dbReference type="InterPro" id="IPR011330">
    <property type="entry name" value="Glyco_hydro/deAcase_b/a-brl"/>
</dbReference>
<dbReference type="STRING" id="926571.NVIE_017850"/>
<evidence type="ECO:0000313" key="2">
    <source>
        <dbReference type="EMBL" id="AIC16048.1"/>
    </source>
</evidence>
<dbReference type="GO" id="GO:0005975">
    <property type="term" value="P:carbohydrate metabolic process"/>
    <property type="evidence" value="ECO:0007669"/>
    <property type="project" value="InterPro"/>
</dbReference>
<gene>
    <name evidence="2" type="ORF">NVIE_017850</name>
</gene>
<evidence type="ECO:0000259" key="1">
    <source>
        <dbReference type="PROSITE" id="PS51677"/>
    </source>
</evidence>
<dbReference type="KEGG" id="nvn:NVIE_017850"/>
<dbReference type="Gene3D" id="3.20.20.370">
    <property type="entry name" value="Glycoside hydrolase/deacetylase"/>
    <property type="match status" value="1"/>
</dbReference>
<dbReference type="SUPFAM" id="SSF88713">
    <property type="entry name" value="Glycoside hydrolase/deacetylase"/>
    <property type="match status" value="1"/>
</dbReference>
<organism evidence="2 3">
    <name type="scientific">Nitrososphaera viennensis EN76</name>
    <dbReference type="NCBI Taxonomy" id="926571"/>
    <lineage>
        <taxon>Archaea</taxon>
        <taxon>Nitrososphaerota</taxon>
        <taxon>Nitrososphaeria</taxon>
        <taxon>Nitrososphaerales</taxon>
        <taxon>Nitrososphaeraceae</taxon>
        <taxon>Nitrososphaera</taxon>
    </lineage>
</organism>
<sequence length="341" mass="37105">MLGFYRVGLHHAFSPRKETQDAPVQMKCGKKSRMLSARNSSAAVAAAVAALLLVSGMVSVPISSANASIAAAPAQEEQACNCVIFRLDDIQDEWMNSVQVALMDYFIEKNEKLNVGAIMNIVGNDSSVVDKVRAGLSSGTFELASHAWDHVDYKTLTLQEQRATLQRANQKMVALWGTSAVVFIPPYNSYNEDTLAALEALDMKIISAEFDEELLSVYDPDDPDSPNNKVYKAMPGSDISDSHGVYHLPQVVGFYTYDSEPPTKTSMNTMTSSIDEAISSYGYAVVTLHPEDFAIKDSNQNPTNQVSSSELADLDALIDDIRAKGYTIKTYSEVAGISSSD</sequence>
<name>A0A060HKP3_9ARCH</name>
<evidence type="ECO:0000313" key="3">
    <source>
        <dbReference type="Proteomes" id="UP000027093"/>
    </source>
</evidence>
<protein>
    <submittedName>
        <fullName evidence="2">Putative polysaccharide deacetylase</fullName>
    </submittedName>
</protein>
<dbReference type="AlphaFoldDB" id="A0A060HKP3"/>
<dbReference type="Pfam" id="PF01522">
    <property type="entry name" value="Polysacc_deac_1"/>
    <property type="match status" value="1"/>
</dbReference>
<feature type="domain" description="NodB homology" evidence="1">
    <location>
        <begin position="81"/>
        <end position="329"/>
    </location>
</feature>
<keyword evidence="3" id="KW-1185">Reference proteome</keyword>
<dbReference type="InterPro" id="IPR002509">
    <property type="entry name" value="NODB_dom"/>
</dbReference>
<dbReference type="EMBL" id="CP007536">
    <property type="protein sequence ID" value="AIC16048.1"/>
    <property type="molecule type" value="Genomic_DNA"/>
</dbReference>
<dbReference type="HOGENOM" id="CLU_958524_0_0_2"/>
<dbReference type="GO" id="GO:0016810">
    <property type="term" value="F:hydrolase activity, acting on carbon-nitrogen (but not peptide) bonds"/>
    <property type="evidence" value="ECO:0007669"/>
    <property type="project" value="InterPro"/>
</dbReference>
<reference evidence="2 3" key="1">
    <citation type="journal article" date="2014" name="Int. J. Syst. Evol. Microbiol.">
        <title>Nitrososphaera viennensis gen. nov., sp. nov., an aerobic and mesophilic, ammonia-oxidizing archaeon from soil and a member of the archaeal phylum Thaumarchaeota.</title>
        <authorList>
            <person name="Stieglmeier M."/>
            <person name="Klingl A."/>
            <person name="Alves R.J."/>
            <person name="Rittmann S.K."/>
            <person name="Melcher M."/>
            <person name="Leisch N."/>
            <person name="Schleper C."/>
        </authorList>
    </citation>
    <scope>NUCLEOTIDE SEQUENCE [LARGE SCALE GENOMIC DNA]</scope>
    <source>
        <strain evidence="2">EN76</strain>
    </source>
</reference>
<dbReference type="Proteomes" id="UP000027093">
    <property type="component" value="Chromosome"/>
</dbReference>
<accession>A0A060HKP3</accession>